<feature type="non-terminal residue" evidence="2">
    <location>
        <position position="1"/>
    </location>
</feature>
<gene>
    <name evidence="2" type="ORF">CR201_G0022049</name>
</gene>
<evidence type="ECO:0000256" key="1">
    <source>
        <dbReference type="SAM" id="MobiDB-lite"/>
    </source>
</evidence>
<protein>
    <submittedName>
        <fullName evidence="2">KCNH1 isoform 17</fullName>
    </submittedName>
</protein>
<dbReference type="AlphaFoldDB" id="A0A2J8V6E5"/>
<feature type="region of interest" description="Disordered" evidence="1">
    <location>
        <begin position="84"/>
        <end position="105"/>
    </location>
</feature>
<organism evidence="2">
    <name type="scientific">Pongo abelii</name>
    <name type="common">Sumatran orangutan</name>
    <name type="synonym">Pongo pygmaeus abelii</name>
    <dbReference type="NCBI Taxonomy" id="9601"/>
    <lineage>
        <taxon>Eukaryota</taxon>
        <taxon>Metazoa</taxon>
        <taxon>Chordata</taxon>
        <taxon>Craniata</taxon>
        <taxon>Vertebrata</taxon>
        <taxon>Euteleostomi</taxon>
        <taxon>Mammalia</taxon>
        <taxon>Eutheria</taxon>
        <taxon>Euarchontoglires</taxon>
        <taxon>Primates</taxon>
        <taxon>Haplorrhini</taxon>
        <taxon>Catarrhini</taxon>
        <taxon>Hominidae</taxon>
        <taxon>Pongo</taxon>
    </lineage>
</organism>
<proteinExistence type="predicted"/>
<evidence type="ECO:0000313" key="2">
    <source>
        <dbReference type="EMBL" id="PNJ53104.1"/>
    </source>
</evidence>
<comment type="caution">
    <text evidence="2">The sequence shown here is derived from an EMBL/GenBank/DDBJ whole genome shotgun (WGS) entry which is preliminary data.</text>
</comment>
<name>A0A2J8V6E5_PONAB</name>
<dbReference type="EMBL" id="NDHI03003431">
    <property type="protein sequence ID" value="PNJ53104.1"/>
    <property type="molecule type" value="Genomic_DNA"/>
</dbReference>
<reference evidence="2" key="1">
    <citation type="submission" date="2017-12" db="EMBL/GenBank/DDBJ databases">
        <title>High-resolution comparative analysis of great ape genomes.</title>
        <authorList>
            <person name="Pollen A."/>
            <person name="Hastie A."/>
            <person name="Hormozdiari F."/>
            <person name="Dougherty M."/>
            <person name="Liu R."/>
            <person name="Chaisson M."/>
            <person name="Hoppe E."/>
            <person name="Hill C."/>
            <person name="Pang A."/>
            <person name="Hillier L."/>
            <person name="Baker C."/>
            <person name="Armstrong J."/>
            <person name="Shendure J."/>
            <person name="Paten B."/>
            <person name="Wilson R."/>
            <person name="Chao H."/>
            <person name="Schneider V."/>
            <person name="Ventura M."/>
            <person name="Kronenberg Z."/>
            <person name="Murali S."/>
            <person name="Gordon D."/>
            <person name="Cantsilieris S."/>
            <person name="Munson K."/>
            <person name="Nelson B."/>
            <person name="Raja A."/>
            <person name="Underwood J."/>
            <person name="Diekhans M."/>
            <person name="Fiddes I."/>
            <person name="Haussler D."/>
            <person name="Eichler E."/>
        </authorList>
    </citation>
    <scope>NUCLEOTIDE SEQUENCE [LARGE SCALE GENOMIC DNA]</scope>
    <source>
        <strain evidence="2">Susie</strain>
    </source>
</reference>
<accession>A0A2J8V6E5</accession>
<sequence>HASANHSLVKASVVTVRESPATPVSFQAASTSGVPDHAKLQAPGSECLGPKGGGGDCAKRKGWARFKDACGKSEDWNKVSKAESMETLPERTKASGEATLKKTDSCDSGITKSDLRLDNVGEARSPQDRSPILAEVKHSFYPIPEQTLQATVLELLCPPPGGDFFMILSALTANIREKTIFSPKVFMLRSFNFYPLQLKRINVNLSAA</sequence>